<proteinExistence type="predicted"/>
<dbReference type="InterPro" id="IPR007893">
    <property type="entry name" value="Spore_coat_U/FanG"/>
</dbReference>
<accession>A0ABU9FCE5</accession>
<organism evidence="3 4">
    <name type="scientific">Raoultella lignicola</name>
    <dbReference type="NCBI Taxonomy" id="3040939"/>
    <lineage>
        <taxon>Bacteria</taxon>
        <taxon>Pseudomonadati</taxon>
        <taxon>Pseudomonadota</taxon>
        <taxon>Gammaproteobacteria</taxon>
        <taxon>Enterobacterales</taxon>
        <taxon>Enterobacteriaceae</taxon>
        <taxon>Klebsiella/Raoultella group</taxon>
        <taxon>Raoultella</taxon>
    </lineage>
</organism>
<keyword evidence="1" id="KW-0732">Signal</keyword>
<dbReference type="InterPro" id="IPR053167">
    <property type="entry name" value="Spore_coat_component"/>
</dbReference>
<feature type="signal peptide" evidence="1">
    <location>
        <begin position="1"/>
        <end position="26"/>
    </location>
</feature>
<evidence type="ECO:0000313" key="3">
    <source>
        <dbReference type="EMBL" id="MEL0553568.1"/>
    </source>
</evidence>
<evidence type="ECO:0000256" key="1">
    <source>
        <dbReference type="SAM" id="SignalP"/>
    </source>
</evidence>
<feature type="chain" id="PRO_5046395295" evidence="1">
    <location>
        <begin position="27"/>
        <end position="189"/>
    </location>
</feature>
<evidence type="ECO:0000313" key="4">
    <source>
        <dbReference type="Proteomes" id="UP001312893"/>
    </source>
</evidence>
<feature type="domain" description="Spore coat protein U/FanG" evidence="2">
    <location>
        <begin position="35"/>
        <end position="186"/>
    </location>
</feature>
<gene>
    <name evidence="3" type="ORF">QFI96_017885</name>
</gene>
<dbReference type="EMBL" id="JARXNK020000105">
    <property type="protein sequence ID" value="MEL0553568.1"/>
    <property type="molecule type" value="Genomic_DNA"/>
</dbReference>
<dbReference type="PANTHER" id="PTHR37089">
    <property type="entry name" value="PROTEIN U-RELATED"/>
    <property type="match status" value="1"/>
</dbReference>
<sequence length="189" mass="19336">MNVKTMTGSVLSGLFGAIVVTQSAFALPLETGTLTGQVGVQLTIGDGCTVKNGTSATGTNSWGTIDFGSYSDLVNAIDADMLGSSGANAVSVTCSDGLNSTLTLNGGEHSGSGTVRRLENADGDQIPYRLYSDSSRLTEVTPDGEIAIVGTGIAQNIPIYARILPVDQGAVTAPSPGLYQDMVIATLTW</sequence>
<keyword evidence="4" id="KW-1185">Reference proteome</keyword>
<dbReference type="SMART" id="SM00972">
    <property type="entry name" value="SCPU"/>
    <property type="match status" value="1"/>
</dbReference>
<evidence type="ECO:0000259" key="2">
    <source>
        <dbReference type="Pfam" id="PF05229"/>
    </source>
</evidence>
<protein>
    <submittedName>
        <fullName evidence="3">Spore coat U domain-containing protein</fullName>
    </submittedName>
</protein>
<reference evidence="3 4" key="1">
    <citation type="submission" date="2024-04" db="EMBL/GenBank/DDBJ databases">
        <title>Two novel Raoultella species associated with bleeding cankers of broadleaf hosts, Raoultella scottia sp. nov. and Raoultella lignicola sp. nov.</title>
        <authorList>
            <person name="Brady C.L."/>
        </authorList>
    </citation>
    <scope>NUCLEOTIDE SEQUENCE [LARGE SCALE GENOMIC DNA]</scope>
    <source>
        <strain evidence="3 4">TW_WC1a.1</strain>
    </source>
</reference>
<dbReference type="RefSeq" id="WP_123754888.1">
    <property type="nucleotide sequence ID" value="NZ_JARXNK020000105.1"/>
</dbReference>
<dbReference type="Pfam" id="PF05229">
    <property type="entry name" value="SCPU"/>
    <property type="match status" value="1"/>
</dbReference>
<dbReference type="Proteomes" id="UP001312893">
    <property type="component" value="Unassembled WGS sequence"/>
</dbReference>
<comment type="caution">
    <text evidence="3">The sequence shown here is derived from an EMBL/GenBank/DDBJ whole genome shotgun (WGS) entry which is preliminary data.</text>
</comment>
<dbReference type="PANTHER" id="PTHR37089:SF4">
    <property type="entry name" value="EXPORTED PROTEIN"/>
    <property type="match status" value="1"/>
</dbReference>
<name>A0ABU9FCE5_9ENTR</name>